<evidence type="ECO:0000313" key="1">
    <source>
        <dbReference type="EMBL" id="MPM96202.1"/>
    </source>
</evidence>
<gene>
    <name evidence="1" type="ORF">SDC9_143360</name>
</gene>
<protein>
    <submittedName>
        <fullName evidence="1">Uncharacterized protein</fullName>
    </submittedName>
</protein>
<dbReference type="AlphaFoldDB" id="A0A645E6L7"/>
<name>A0A645E6L7_9ZZZZ</name>
<comment type="caution">
    <text evidence="1">The sequence shown here is derived from an EMBL/GenBank/DDBJ whole genome shotgun (WGS) entry which is preliminary data.</text>
</comment>
<organism evidence="1">
    <name type="scientific">bioreactor metagenome</name>
    <dbReference type="NCBI Taxonomy" id="1076179"/>
    <lineage>
        <taxon>unclassified sequences</taxon>
        <taxon>metagenomes</taxon>
        <taxon>ecological metagenomes</taxon>
    </lineage>
</organism>
<reference evidence="1" key="1">
    <citation type="submission" date="2019-08" db="EMBL/GenBank/DDBJ databases">
        <authorList>
            <person name="Kucharzyk K."/>
            <person name="Murdoch R.W."/>
            <person name="Higgins S."/>
            <person name="Loffler F."/>
        </authorList>
    </citation>
    <scope>NUCLEOTIDE SEQUENCE</scope>
</reference>
<dbReference type="EMBL" id="VSSQ01042595">
    <property type="protein sequence ID" value="MPM96202.1"/>
    <property type="molecule type" value="Genomic_DNA"/>
</dbReference>
<proteinExistence type="predicted"/>
<sequence length="136" mass="16090">MIEKYNVTVDIFISELAKVIFEILTEYTGSSQSLIQEIINAEELSDDIKSIVSQLKLERIEESQNWKKFTNENLDEIENPIELIKVPLAELRIKQIDIEYQELQGKIFLDDTKILIRMRELLDEKKLINETDLRYE</sequence>
<accession>A0A645E6L7</accession>